<evidence type="ECO:0000256" key="1">
    <source>
        <dbReference type="ARBA" id="ARBA00004906"/>
    </source>
</evidence>
<reference evidence="4 5" key="1">
    <citation type="journal article" date="2019" name="Commun. Biol.">
        <title>The bagworm genome reveals a unique fibroin gene that provides high tensile strength.</title>
        <authorList>
            <person name="Kono N."/>
            <person name="Nakamura H."/>
            <person name="Ohtoshi R."/>
            <person name="Tomita M."/>
            <person name="Numata K."/>
            <person name="Arakawa K."/>
        </authorList>
    </citation>
    <scope>NUCLEOTIDE SEQUENCE [LARGE SCALE GENOMIC DNA]</scope>
</reference>
<dbReference type="InterPro" id="IPR052121">
    <property type="entry name" value="F-box_SCF_Substrate_Recog"/>
</dbReference>
<dbReference type="InterPro" id="IPR036047">
    <property type="entry name" value="F-box-like_dom_sf"/>
</dbReference>
<sequence length="470" mass="54667">MDELFVKCLLYADNQVILALLACGLQEMTNKMNDSVKKKSMKVNVGKTKAYRPKMSEDRVDSYFETLPTEIVLEIFTYLSAKPLFRCRSVCRRWMCLIDTLTTNELLWRRHCKSDFGDIYKVARMKTVPGLPWFDLYKSMAWWSHLSKAAVIEDEFSSAAYPFQTNLSTIALHNGVIGVHTRSKIVYYDIKTLERANRDAVIGTYMRYQENYDTIVLLNGSLSLHIIRKLLYNPILESRAVFDNVKLFHLCDHKLFYVTINDQLFYCDLTCDRLTSVFLTRCPEEVLCLSYLDCLHILTFKQNIFKLPDKVLSLVSSINGDMLELLHRYQFLEQLDWRIFHMWTFGLNPASDVNTVVASLDVTVVRVYGKVVFVGTRWGIFQIYYEPYVNGVFDFFRSEPVKQWNFMERSDCPVLSHCPIINIEVLELENGHTVLVTMPKKVVVLHLRHEPKGSVSKAIIPYRTVPKETI</sequence>
<evidence type="ECO:0000256" key="2">
    <source>
        <dbReference type="ARBA" id="ARBA00022786"/>
    </source>
</evidence>
<dbReference type="PROSITE" id="PS50181">
    <property type="entry name" value="FBOX"/>
    <property type="match status" value="1"/>
</dbReference>
<dbReference type="GO" id="GO:0005737">
    <property type="term" value="C:cytoplasm"/>
    <property type="evidence" value="ECO:0007669"/>
    <property type="project" value="TreeGrafter"/>
</dbReference>
<organism evidence="4 5">
    <name type="scientific">Eumeta variegata</name>
    <name type="common">Bagworm moth</name>
    <name type="synonym">Eumeta japonica</name>
    <dbReference type="NCBI Taxonomy" id="151549"/>
    <lineage>
        <taxon>Eukaryota</taxon>
        <taxon>Metazoa</taxon>
        <taxon>Ecdysozoa</taxon>
        <taxon>Arthropoda</taxon>
        <taxon>Hexapoda</taxon>
        <taxon>Insecta</taxon>
        <taxon>Pterygota</taxon>
        <taxon>Neoptera</taxon>
        <taxon>Endopterygota</taxon>
        <taxon>Lepidoptera</taxon>
        <taxon>Glossata</taxon>
        <taxon>Ditrysia</taxon>
        <taxon>Tineoidea</taxon>
        <taxon>Psychidae</taxon>
        <taxon>Oiketicinae</taxon>
        <taxon>Eumeta</taxon>
    </lineage>
</organism>
<gene>
    <name evidence="4" type="ORF">EVAR_43836_1</name>
</gene>
<proteinExistence type="predicted"/>
<protein>
    <recommendedName>
        <fullName evidence="3">F-box domain-containing protein</fullName>
    </recommendedName>
</protein>
<dbReference type="AlphaFoldDB" id="A0A4C1WYR8"/>
<feature type="domain" description="F-box" evidence="3">
    <location>
        <begin position="61"/>
        <end position="111"/>
    </location>
</feature>
<dbReference type="SMART" id="SM00256">
    <property type="entry name" value="FBOX"/>
    <property type="match status" value="1"/>
</dbReference>
<dbReference type="PANTHER" id="PTHR46550">
    <property type="entry name" value="F-BOX ONLY PROTEIN 3"/>
    <property type="match status" value="1"/>
</dbReference>
<dbReference type="Pfam" id="PF12937">
    <property type="entry name" value="F-box-like"/>
    <property type="match status" value="1"/>
</dbReference>
<keyword evidence="5" id="KW-1185">Reference proteome</keyword>
<accession>A0A4C1WYR8</accession>
<keyword evidence="2" id="KW-0833">Ubl conjugation pathway</keyword>
<dbReference type="Gene3D" id="1.20.1280.50">
    <property type="match status" value="1"/>
</dbReference>
<dbReference type="EMBL" id="BGZK01000684">
    <property type="protein sequence ID" value="GBP56073.1"/>
    <property type="molecule type" value="Genomic_DNA"/>
</dbReference>
<dbReference type="PANTHER" id="PTHR46550:SF1">
    <property type="entry name" value="F-BOX PROTEIN 3"/>
    <property type="match status" value="1"/>
</dbReference>
<comment type="pathway">
    <text evidence="1">Protein modification; protein ubiquitination.</text>
</comment>
<evidence type="ECO:0000313" key="5">
    <source>
        <dbReference type="Proteomes" id="UP000299102"/>
    </source>
</evidence>
<dbReference type="SUPFAM" id="SSF81383">
    <property type="entry name" value="F-box domain"/>
    <property type="match status" value="1"/>
</dbReference>
<dbReference type="InterPro" id="IPR001810">
    <property type="entry name" value="F-box_dom"/>
</dbReference>
<evidence type="ECO:0000259" key="3">
    <source>
        <dbReference type="PROSITE" id="PS50181"/>
    </source>
</evidence>
<evidence type="ECO:0000313" key="4">
    <source>
        <dbReference type="EMBL" id="GBP56073.1"/>
    </source>
</evidence>
<comment type="caution">
    <text evidence="4">The sequence shown here is derived from an EMBL/GenBank/DDBJ whole genome shotgun (WGS) entry which is preliminary data.</text>
</comment>
<name>A0A4C1WYR8_EUMVA</name>
<dbReference type="Proteomes" id="UP000299102">
    <property type="component" value="Unassembled WGS sequence"/>
</dbReference>
<dbReference type="OrthoDB" id="435188at2759"/>